<comment type="caution">
    <text evidence="1">The sequence shown here is derived from an EMBL/GenBank/DDBJ whole genome shotgun (WGS) entry which is preliminary data.</text>
</comment>
<sequence>MPRQEFRSSSLVPGYLQRLPAAHGLWRHAGAHEAAVGVPERVDRSARVTRYAPGRAGDIGVAVVAVAALRADDAWHGESYRDGEDEDEKDDDP</sequence>
<protein>
    <submittedName>
        <fullName evidence="1">Uncharacterized protein</fullName>
    </submittedName>
</protein>
<evidence type="ECO:0000313" key="1">
    <source>
        <dbReference type="EMBL" id="OGK22516.1"/>
    </source>
</evidence>
<dbReference type="Proteomes" id="UP000177159">
    <property type="component" value="Unassembled WGS sequence"/>
</dbReference>
<proteinExistence type="predicted"/>
<dbReference type="AlphaFoldDB" id="A0A1F7GV77"/>
<organism evidence="1 2">
    <name type="scientific">Candidatus Roizmanbacteria bacterium RIFCSPHIGHO2_02_FULL_37_24</name>
    <dbReference type="NCBI Taxonomy" id="1802037"/>
    <lineage>
        <taxon>Bacteria</taxon>
        <taxon>Candidatus Roizmaniibacteriota</taxon>
    </lineage>
</organism>
<name>A0A1F7GV77_9BACT</name>
<reference evidence="1 2" key="1">
    <citation type="journal article" date="2016" name="Nat. Commun.">
        <title>Thousands of microbial genomes shed light on interconnected biogeochemical processes in an aquifer system.</title>
        <authorList>
            <person name="Anantharaman K."/>
            <person name="Brown C.T."/>
            <person name="Hug L.A."/>
            <person name="Sharon I."/>
            <person name="Castelle C.J."/>
            <person name="Probst A.J."/>
            <person name="Thomas B.C."/>
            <person name="Singh A."/>
            <person name="Wilkins M.J."/>
            <person name="Karaoz U."/>
            <person name="Brodie E.L."/>
            <person name="Williams K.H."/>
            <person name="Hubbard S.S."/>
            <person name="Banfield J.F."/>
        </authorList>
    </citation>
    <scope>NUCLEOTIDE SEQUENCE [LARGE SCALE GENOMIC DNA]</scope>
</reference>
<dbReference type="EMBL" id="MFZM01000041">
    <property type="protein sequence ID" value="OGK22516.1"/>
    <property type="molecule type" value="Genomic_DNA"/>
</dbReference>
<evidence type="ECO:0000313" key="2">
    <source>
        <dbReference type="Proteomes" id="UP000177159"/>
    </source>
</evidence>
<accession>A0A1F7GV77</accession>
<gene>
    <name evidence="1" type="ORF">A3C24_05125</name>
</gene>